<dbReference type="InterPro" id="IPR054891">
    <property type="entry name" value="Dhydh_Halo"/>
</dbReference>
<accession>A0A830FA46</accession>
<dbReference type="GO" id="GO:0016616">
    <property type="term" value="F:oxidoreductase activity, acting on the CH-OH group of donors, NAD or NADP as acceptor"/>
    <property type="evidence" value="ECO:0007669"/>
    <property type="project" value="InterPro"/>
</dbReference>
<evidence type="ECO:0000256" key="2">
    <source>
        <dbReference type="ARBA" id="ARBA00023027"/>
    </source>
</evidence>
<evidence type="ECO:0000256" key="1">
    <source>
        <dbReference type="ARBA" id="ARBA00023002"/>
    </source>
</evidence>
<organism evidence="6 7">
    <name type="scientific">Halarchaeum grantii</name>
    <dbReference type="NCBI Taxonomy" id="1193105"/>
    <lineage>
        <taxon>Archaea</taxon>
        <taxon>Methanobacteriati</taxon>
        <taxon>Methanobacteriota</taxon>
        <taxon>Stenosarchaea group</taxon>
        <taxon>Halobacteria</taxon>
        <taxon>Halobacteriales</taxon>
        <taxon>Halobacteriaceae</taxon>
    </lineage>
</organism>
<feature type="domain" description="D-isomer specific 2-hydroxyacid dehydrogenase catalytic" evidence="4">
    <location>
        <begin position="52"/>
        <end position="305"/>
    </location>
</feature>
<dbReference type="PANTHER" id="PTHR43333:SF1">
    <property type="entry name" value="D-ISOMER SPECIFIC 2-HYDROXYACID DEHYDROGENASE NAD-BINDING DOMAIN-CONTAINING PROTEIN"/>
    <property type="match status" value="1"/>
</dbReference>
<evidence type="ECO:0000313" key="6">
    <source>
        <dbReference type="EMBL" id="GGL34640.1"/>
    </source>
</evidence>
<keyword evidence="7" id="KW-1185">Reference proteome</keyword>
<evidence type="ECO:0000259" key="4">
    <source>
        <dbReference type="Pfam" id="PF00389"/>
    </source>
</evidence>
<dbReference type="Gene3D" id="3.40.50.720">
    <property type="entry name" value="NAD(P)-binding Rossmann-like Domain"/>
    <property type="match status" value="2"/>
</dbReference>
<proteinExistence type="inferred from homology"/>
<dbReference type="PANTHER" id="PTHR43333">
    <property type="entry name" value="2-HACID_DH_C DOMAIN-CONTAINING PROTEIN"/>
    <property type="match status" value="1"/>
</dbReference>
<dbReference type="GO" id="GO:0051287">
    <property type="term" value="F:NAD binding"/>
    <property type="evidence" value="ECO:0007669"/>
    <property type="project" value="InterPro"/>
</dbReference>
<evidence type="ECO:0000256" key="3">
    <source>
        <dbReference type="RuleBase" id="RU003719"/>
    </source>
</evidence>
<protein>
    <submittedName>
        <fullName evidence="6">Phosphoglycerate dehydrogenase</fullName>
    </submittedName>
</protein>
<dbReference type="NCBIfam" id="NF041369">
    <property type="entry name" value="Dhydh_Halo"/>
    <property type="match status" value="1"/>
</dbReference>
<dbReference type="Proteomes" id="UP000628840">
    <property type="component" value="Unassembled WGS sequence"/>
</dbReference>
<dbReference type="Pfam" id="PF02826">
    <property type="entry name" value="2-Hacid_dh_C"/>
    <property type="match status" value="1"/>
</dbReference>
<dbReference type="Pfam" id="PF00389">
    <property type="entry name" value="2-Hacid_dh"/>
    <property type="match status" value="1"/>
</dbReference>
<name>A0A830FA46_9EURY</name>
<keyword evidence="1 3" id="KW-0560">Oxidoreductase</keyword>
<sequence>MHVDRIGVHESVRAVCPPEALAEHLRDLGADATVVGDDVSAVDAVAAFGHADAFLGLEWVHCVRAGYDEFPLDAYRESGTALTNSSGIHGAAVGETALGVMLSLARRLHTARDAQAEREWAQPAWDESFTLTDERLTVVGLGAVGRGLARRADGIGMRVDGVRRTPTPTPHTREIYTPDRLHDAVADARFVALAVPLTDDTAGMVDRSVFEAMRDDAYLVNVARGGVVETDALVAALDAGDIAGAGLDVFEREPLPEDSPLWEYEDVVVTPHSGALKRDYYRDVAALVRQNALHAAADEELVNRVV</sequence>
<evidence type="ECO:0000259" key="5">
    <source>
        <dbReference type="Pfam" id="PF02826"/>
    </source>
</evidence>
<dbReference type="SUPFAM" id="SSF52283">
    <property type="entry name" value="Formate/glycerate dehydrogenase catalytic domain-like"/>
    <property type="match status" value="1"/>
</dbReference>
<comment type="similarity">
    <text evidence="3">Belongs to the D-isomer specific 2-hydroxyacid dehydrogenase family.</text>
</comment>
<dbReference type="AlphaFoldDB" id="A0A830FA46"/>
<dbReference type="OrthoDB" id="162251at2157"/>
<dbReference type="PROSITE" id="PS00671">
    <property type="entry name" value="D_2_HYDROXYACID_DH_3"/>
    <property type="match status" value="1"/>
</dbReference>
<comment type="caution">
    <text evidence="6">The sequence shown here is derived from an EMBL/GenBank/DDBJ whole genome shotgun (WGS) entry which is preliminary data.</text>
</comment>
<feature type="domain" description="D-isomer specific 2-hydroxyacid dehydrogenase NAD-binding" evidence="5">
    <location>
        <begin position="98"/>
        <end position="274"/>
    </location>
</feature>
<evidence type="ECO:0000313" key="7">
    <source>
        <dbReference type="Proteomes" id="UP000628840"/>
    </source>
</evidence>
<dbReference type="SUPFAM" id="SSF51735">
    <property type="entry name" value="NAD(P)-binding Rossmann-fold domains"/>
    <property type="match status" value="1"/>
</dbReference>
<dbReference type="InterPro" id="IPR029753">
    <property type="entry name" value="D-isomer_DH_CS"/>
</dbReference>
<dbReference type="RefSeq" id="WP_188882894.1">
    <property type="nucleotide sequence ID" value="NZ_BMPF01000002.1"/>
</dbReference>
<keyword evidence="2" id="KW-0520">NAD</keyword>
<dbReference type="InterPro" id="IPR036291">
    <property type="entry name" value="NAD(P)-bd_dom_sf"/>
</dbReference>
<dbReference type="CDD" id="cd05300">
    <property type="entry name" value="2-Hacid_dh_1"/>
    <property type="match status" value="1"/>
</dbReference>
<reference evidence="6 7" key="1">
    <citation type="journal article" date="2019" name="Int. J. Syst. Evol. Microbiol.">
        <title>The Global Catalogue of Microorganisms (GCM) 10K type strain sequencing project: providing services to taxonomists for standard genome sequencing and annotation.</title>
        <authorList>
            <consortium name="The Broad Institute Genomics Platform"/>
            <consortium name="The Broad Institute Genome Sequencing Center for Infectious Disease"/>
            <person name="Wu L."/>
            <person name="Ma J."/>
        </authorList>
    </citation>
    <scope>NUCLEOTIDE SEQUENCE [LARGE SCALE GENOMIC DNA]</scope>
    <source>
        <strain evidence="6 7">JCM 19585</strain>
    </source>
</reference>
<gene>
    <name evidence="6" type="ORF">GCM10009037_17830</name>
</gene>
<dbReference type="InterPro" id="IPR006139">
    <property type="entry name" value="D-isomer_2_OHA_DH_cat_dom"/>
</dbReference>
<dbReference type="InterPro" id="IPR006140">
    <property type="entry name" value="D-isomer_DH_NAD-bd"/>
</dbReference>
<dbReference type="EMBL" id="BMPF01000002">
    <property type="protein sequence ID" value="GGL34640.1"/>
    <property type="molecule type" value="Genomic_DNA"/>
</dbReference>